<evidence type="ECO:0000313" key="1">
    <source>
        <dbReference type="EMBL" id="WOH08369.1"/>
    </source>
</evidence>
<accession>A0AAF0XJY3</accession>
<reference evidence="1" key="1">
    <citation type="journal article" date="2016" name="Nat. Genet.">
        <title>A high-quality carrot genome assembly provides new insights into carotenoid accumulation and asterid genome evolution.</title>
        <authorList>
            <person name="Iorizzo M."/>
            <person name="Ellison S."/>
            <person name="Senalik D."/>
            <person name="Zeng P."/>
            <person name="Satapoomin P."/>
            <person name="Huang J."/>
            <person name="Bowman M."/>
            <person name="Iovene M."/>
            <person name="Sanseverino W."/>
            <person name="Cavagnaro P."/>
            <person name="Yildiz M."/>
            <person name="Macko-Podgorni A."/>
            <person name="Moranska E."/>
            <person name="Grzebelus E."/>
            <person name="Grzebelus D."/>
            <person name="Ashrafi H."/>
            <person name="Zheng Z."/>
            <person name="Cheng S."/>
            <person name="Spooner D."/>
            <person name="Van Deynze A."/>
            <person name="Simon P."/>
        </authorList>
    </citation>
    <scope>NUCLEOTIDE SEQUENCE</scope>
    <source>
        <tissue evidence="1">Leaf</tissue>
    </source>
</reference>
<dbReference type="GO" id="GO:0003676">
    <property type="term" value="F:nucleic acid binding"/>
    <property type="evidence" value="ECO:0007669"/>
    <property type="project" value="InterPro"/>
</dbReference>
<proteinExistence type="predicted"/>
<dbReference type="PANTHER" id="PTHR47169">
    <property type="entry name" value="OS01G0541250 PROTEIN"/>
    <property type="match status" value="1"/>
</dbReference>
<reference evidence="1" key="2">
    <citation type="submission" date="2022-03" db="EMBL/GenBank/DDBJ databases">
        <title>Draft title - Genomic analysis of global carrot germplasm unveils the trajectory of domestication and the origin of high carotenoid orange carrot.</title>
        <authorList>
            <person name="Iorizzo M."/>
            <person name="Ellison S."/>
            <person name="Senalik D."/>
            <person name="Macko-Podgorni A."/>
            <person name="Grzebelus D."/>
            <person name="Bostan H."/>
            <person name="Rolling W."/>
            <person name="Curaba J."/>
            <person name="Simon P."/>
        </authorList>
    </citation>
    <scope>NUCLEOTIDE SEQUENCE</scope>
    <source>
        <tissue evidence="1">Leaf</tissue>
    </source>
</reference>
<dbReference type="InterPro" id="IPR036397">
    <property type="entry name" value="RNaseH_sf"/>
</dbReference>
<sequence>MFWTWDFFSAIQSLQYKEAPKTVDELITTVERSFDAFPSIRSNHIFITLQQCMVEIMKVRGTNDYKIPHMNKISLEKEGRLPHQMRCDPKLVEEAIKWLDTSEDF</sequence>
<dbReference type="PANTHER" id="PTHR47169:SF2">
    <property type="entry name" value="OS01G0541250 PROTEIN"/>
    <property type="match status" value="1"/>
</dbReference>
<organism evidence="1 2">
    <name type="scientific">Daucus carota subsp. sativus</name>
    <name type="common">Carrot</name>
    <dbReference type="NCBI Taxonomy" id="79200"/>
    <lineage>
        <taxon>Eukaryota</taxon>
        <taxon>Viridiplantae</taxon>
        <taxon>Streptophyta</taxon>
        <taxon>Embryophyta</taxon>
        <taxon>Tracheophyta</taxon>
        <taxon>Spermatophyta</taxon>
        <taxon>Magnoliopsida</taxon>
        <taxon>eudicotyledons</taxon>
        <taxon>Gunneridae</taxon>
        <taxon>Pentapetalae</taxon>
        <taxon>asterids</taxon>
        <taxon>campanulids</taxon>
        <taxon>Apiales</taxon>
        <taxon>Apiaceae</taxon>
        <taxon>Apioideae</taxon>
        <taxon>Scandiceae</taxon>
        <taxon>Daucinae</taxon>
        <taxon>Daucus</taxon>
        <taxon>Daucus sect. Daucus</taxon>
    </lineage>
</organism>
<dbReference type="Gene3D" id="3.30.420.10">
    <property type="entry name" value="Ribonuclease H-like superfamily/Ribonuclease H"/>
    <property type="match status" value="1"/>
</dbReference>
<dbReference type="AlphaFoldDB" id="A0AAF0XJY3"/>
<dbReference type="EMBL" id="CP093349">
    <property type="protein sequence ID" value="WOH08369.1"/>
    <property type="molecule type" value="Genomic_DNA"/>
</dbReference>
<keyword evidence="2" id="KW-1185">Reference proteome</keyword>
<name>A0AAF0XJY3_DAUCS</name>
<protein>
    <submittedName>
        <fullName evidence="1">Uncharacterized protein</fullName>
    </submittedName>
</protein>
<gene>
    <name evidence="1" type="ORF">DCAR_0727808</name>
</gene>
<dbReference type="Proteomes" id="UP000077755">
    <property type="component" value="Chromosome 7"/>
</dbReference>
<evidence type="ECO:0000313" key="2">
    <source>
        <dbReference type="Proteomes" id="UP000077755"/>
    </source>
</evidence>